<organism evidence="1 2">
    <name type="scientific">Microseira wollei NIES-4236</name>
    <dbReference type="NCBI Taxonomy" id="2530354"/>
    <lineage>
        <taxon>Bacteria</taxon>
        <taxon>Bacillati</taxon>
        <taxon>Cyanobacteriota</taxon>
        <taxon>Cyanophyceae</taxon>
        <taxon>Oscillatoriophycideae</taxon>
        <taxon>Aerosakkonematales</taxon>
        <taxon>Aerosakkonemataceae</taxon>
        <taxon>Microseira</taxon>
    </lineage>
</organism>
<accession>A0AAV3XIV0</accession>
<protein>
    <recommendedName>
        <fullName evidence="3">Transposase</fullName>
    </recommendedName>
</protein>
<dbReference type="Proteomes" id="UP001050975">
    <property type="component" value="Unassembled WGS sequence"/>
</dbReference>
<keyword evidence="2" id="KW-1185">Reference proteome</keyword>
<gene>
    <name evidence="1" type="ORF">MiSe_54570</name>
</gene>
<evidence type="ECO:0000313" key="1">
    <source>
        <dbReference type="EMBL" id="GET40646.1"/>
    </source>
</evidence>
<evidence type="ECO:0008006" key="3">
    <source>
        <dbReference type="Google" id="ProtNLM"/>
    </source>
</evidence>
<evidence type="ECO:0000313" key="2">
    <source>
        <dbReference type="Proteomes" id="UP001050975"/>
    </source>
</evidence>
<dbReference type="AlphaFoldDB" id="A0AAV3XIV0"/>
<reference evidence="1" key="1">
    <citation type="submission" date="2019-10" db="EMBL/GenBank/DDBJ databases">
        <title>Draft genome sequece of Microseira wollei NIES-4236.</title>
        <authorList>
            <person name="Yamaguchi H."/>
            <person name="Suzuki S."/>
            <person name="Kawachi M."/>
        </authorList>
    </citation>
    <scope>NUCLEOTIDE SEQUENCE</scope>
    <source>
        <strain evidence="1">NIES-4236</strain>
    </source>
</reference>
<sequence>MLFSRLKSIYLLNRQEAIDKGSGFSKSRTPRKKKVRRYIILWREGSKIPLSERTHQTKKPQEQVLQFLIFSVFLLS</sequence>
<comment type="caution">
    <text evidence="1">The sequence shown here is derived from an EMBL/GenBank/DDBJ whole genome shotgun (WGS) entry which is preliminary data.</text>
</comment>
<proteinExistence type="predicted"/>
<dbReference type="EMBL" id="BLAY01000096">
    <property type="protein sequence ID" value="GET40646.1"/>
    <property type="molecule type" value="Genomic_DNA"/>
</dbReference>
<name>A0AAV3XIV0_9CYAN</name>